<gene>
    <name evidence="1" type="ORF">DPEC_G00155300</name>
</gene>
<evidence type="ECO:0000313" key="1">
    <source>
        <dbReference type="EMBL" id="KAJ8004103.1"/>
    </source>
</evidence>
<keyword evidence="2" id="KW-1185">Reference proteome</keyword>
<sequence length="360" mass="40596">MVHQTCLSEVDVRDINATQNNLKALCVICELNTFGQFQDETTGLNPGKNRTDNTDDCWTIHEGAWIDPWDRLKLLIDQEKAYQERKEEENNKKVASLKEELTKLKSFALMVVDEQQRLTEQLTQQTAKVQELTTSATQAQEELISANARVLEGEEKVFRLETELRNQASRFHQDQETMTAKLTSEDAQNRLLKQKLSTLSRQLDELEETNKTLRRAEDDLQELRDKISRGECGNSSLMEENLGPCCYTPGQELKTPMLSNSTPVKGNSKITSSITIKPTSTPIQRPSQITIPLEAFRQPGPTRIPKPKAYSSQKGANSTAANPGQSIKGPTQPALSSAKEMQRSQRQVNNPNMFNHPTRI</sequence>
<name>A0ACC2GKY1_DALPE</name>
<dbReference type="Proteomes" id="UP001157502">
    <property type="component" value="Chromosome 12"/>
</dbReference>
<accession>A0ACC2GKY1</accession>
<proteinExistence type="predicted"/>
<comment type="caution">
    <text evidence="1">The sequence shown here is derived from an EMBL/GenBank/DDBJ whole genome shotgun (WGS) entry which is preliminary data.</text>
</comment>
<dbReference type="EMBL" id="CM055739">
    <property type="protein sequence ID" value="KAJ8004103.1"/>
    <property type="molecule type" value="Genomic_DNA"/>
</dbReference>
<protein>
    <submittedName>
        <fullName evidence="1">Uncharacterized protein</fullName>
    </submittedName>
</protein>
<evidence type="ECO:0000313" key="2">
    <source>
        <dbReference type="Proteomes" id="UP001157502"/>
    </source>
</evidence>
<organism evidence="1 2">
    <name type="scientific">Dallia pectoralis</name>
    <name type="common">Alaska blackfish</name>
    <dbReference type="NCBI Taxonomy" id="75939"/>
    <lineage>
        <taxon>Eukaryota</taxon>
        <taxon>Metazoa</taxon>
        <taxon>Chordata</taxon>
        <taxon>Craniata</taxon>
        <taxon>Vertebrata</taxon>
        <taxon>Euteleostomi</taxon>
        <taxon>Actinopterygii</taxon>
        <taxon>Neopterygii</taxon>
        <taxon>Teleostei</taxon>
        <taxon>Protacanthopterygii</taxon>
        <taxon>Esociformes</taxon>
        <taxon>Umbridae</taxon>
        <taxon>Dallia</taxon>
    </lineage>
</organism>
<reference evidence="1" key="1">
    <citation type="submission" date="2021-05" db="EMBL/GenBank/DDBJ databases">
        <authorList>
            <person name="Pan Q."/>
            <person name="Jouanno E."/>
            <person name="Zahm M."/>
            <person name="Klopp C."/>
            <person name="Cabau C."/>
            <person name="Louis A."/>
            <person name="Berthelot C."/>
            <person name="Parey E."/>
            <person name="Roest Crollius H."/>
            <person name="Montfort J."/>
            <person name="Robinson-Rechavi M."/>
            <person name="Bouchez O."/>
            <person name="Lampietro C."/>
            <person name="Lopez Roques C."/>
            <person name="Donnadieu C."/>
            <person name="Postlethwait J."/>
            <person name="Bobe J."/>
            <person name="Dillon D."/>
            <person name="Chandos A."/>
            <person name="von Hippel F."/>
            <person name="Guiguen Y."/>
        </authorList>
    </citation>
    <scope>NUCLEOTIDE SEQUENCE</scope>
    <source>
        <strain evidence="1">YG-Jan2019</strain>
    </source>
</reference>